<feature type="signal peptide" evidence="1">
    <location>
        <begin position="1"/>
        <end position="17"/>
    </location>
</feature>
<dbReference type="Proteomes" id="UP001369815">
    <property type="component" value="Unassembled WGS sequence"/>
</dbReference>
<dbReference type="AlphaFoldDB" id="A0AAX6MQ30"/>
<protein>
    <submittedName>
        <fullName evidence="2">Uncharacterized protein</fullName>
    </submittedName>
</protein>
<evidence type="ECO:0000256" key="1">
    <source>
        <dbReference type="SAM" id="SignalP"/>
    </source>
</evidence>
<evidence type="ECO:0000313" key="2">
    <source>
        <dbReference type="EMBL" id="KAK6954543.1"/>
    </source>
</evidence>
<keyword evidence="1" id="KW-0732">Signal</keyword>
<reference evidence="2 3" key="1">
    <citation type="journal article" date="2024" name="Front Chem Biol">
        <title>Unveiling the potential of Daldinia eschscholtzii MFLUCC 19-0629 through bioactivity and bioinformatics studies for enhanced sustainable agriculture production.</title>
        <authorList>
            <person name="Brooks S."/>
            <person name="Weaver J.A."/>
            <person name="Klomchit A."/>
            <person name="Alharthi S.A."/>
            <person name="Onlamun T."/>
            <person name="Nurani R."/>
            <person name="Vong T.K."/>
            <person name="Alberti F."/>
            <person name="Greco C."/>
        </authorList>
    </citation>
    <scope>NUCLEOTIDE SEQUENCE [LARGE SCALE GENOMIC DNA]</scope>
    <source>
        <strain evidence="2">MFLUCC 19-0629</strain>
    </source>
</reference>
<organism evidence="2 3">
    <name type="scientific">Daldinia eschscholtzii</name>
    <dbReference type="NCBI Taxonomy" id="292717"/>
    <lineage>
        <taxon>Eukaryota</taxon>
        <taxon>Fungi</taxon>
        <taxon>Dikarya</taxon>
        <taxon>Ascomycota</taxon>
        <taxon>Pezizomycotina</taxon>
        <taxon>Sordariomycetes</taxon>
        <taxon>Xylariomycetidae</taxon>
        <taxon>Xylariales</taxon>
        <taxon>Hypoxylaceae</taxon>
        <taxon>Daldinia</taxon>
    </lineage>
</organism>
<feature type="chain" id="PRO_5043511838" evidence="1">
    <location>
        <begin position="18"/>
        <end position="357"/>
    </location>
</feature>
<sequence length="357" mass="39568">MRKVMLLMSTYVLGAYAVTYGPVDYFSAFTDPKDRIDPEAREVLRNANRNPTLTRSLPYKPFQGSWSYLPEDSVLRNAQWTWRINVSDVVAPSAESQQSSSTSGPITDPHVASTTYDFTWSTEGNMSTALGGAPGPLCFVQLGDWVDLPVNVTNLYTEDSAQSTSCVPVLGEACVNAILAAEKSLNSEYCFNPQRKLWSELPECQSSFGYSQKASHHFDLFSSGLSLYDNRTTNSTSDDLFWESGQAFYRNVSEPLNGSNSQTFLQNSNRLHVLLLSTTLPDPTNPTYKLSERDLLCMRVNATKLPEVDLNDDGYSLTSEVLLEKENESAGSIVSFEMESTVWISLLAIISVFLVVA</sequence>
<evidence type="ECO:0000313" key="3">
    <source>
        <dbReference type="Proteomes" id="UP001369815"/>
    </source>
</evidence>
<dbReference type="EMBL" id="JBANMG010000004">
    <property type="protein sequence ID" value="KAK6954543.1"/>
    <property type="molecule type" value="Genomic_DNA"/>
</dbReference>
<keyword evidence="3" id="KW-1185">Reference proteome</keyword>
<accession>A0AAX6MQ30</accession>
<proteinExistence type="predicted"/>
<gene>
    <name evidence="2" type="ORF">Daesc_004510</name>
</gene>
<comment type="caution">
    <text evidence="2">The sequence shown here is derived from an EMBL/GenBank/DDBJ whole genome shotgun (WGS) entry which is preliminary data.</text>
</comment>
<name>A0AAX6MQ30_9PEZI</name>